<keyword evidence="5" id="KW-0813">Transport</keyword>
<proteinExistence type="inferred from homology"/>
<evidence type="ECO:0000313" key="11">
    <source>
        <dbReference type="EMBL" id="GMH22024.1"/>
    </source>
</evidence>
<accession>A0AAD3T3U2</accession>
<feature type="region of interest" description="Disordered" evidence="8">
    <location>
        <begin position="1"/>
        <end position="39"/>
    </location>
</feature>
<dbReference type="GO" id="GO:0050982">
    <property type="term" value="P:detection of mechanical stimulus"/>
    <property type="evidence" value="ECO:0007669"/>
    <property type="project" value="TreeGrafter"/>
</dbReference>
<evidence type="ECO:0000256" key="9">
    <source>
        <dbReference type="SAM" id="Phobius"/>
    </source>
</evidence>
<feature type="region of interest" description="Disordered" evidence="8">
    <location>
        <begin position="277"/>
        <end position="321"/>
    </location>
</feature>
<comment type="similarity">
    <text evidence="2">Belongs to the MscS (TC 1.A.23) family.</text>
</comment>
<evidence type="ECO:0000256" key="5">
    <source>
        <dbReference type="ARBA" id="ARBA00023065"/>
    </source>
</evidence>
<comment type="caution">
    <text evidence="11">The sequence shown here is derived from an EMBL/GenBank/DDBJ whole genome shotgun (WGS) entry which is preliminary data.</text>
</comment>
<dbReference type="SUPFAM" id="SSF50182">
    <property type="entry name" value="Sm-like ribonucleoproteins"/>
    <property type="match status" value="1"/>
</dbReference>
<name>A0AAD3T3U2_NEPGR</name>
<feature type="transmembrane region" description="Helical" evidence="9">
    <location>
        <begin position="162"/>
        <end position="190"/>
    </location>
</feature>
<reference evidence="11" key="1">
    <citation type="submission" date="2023-05" db="EMBL/GenBank/DDBJ databases">
        <title>Nepenthes gracilis genome sequencing.</title>
        <authorList>
            <person name="Fukushima K."/>
        </authorList>
    </citation>
    <scope>NUCLEOTIDE SEQUENCE</scope>
    <source>
        <strain evidence="11">SING2019-196</strain>
    </source>
</reference>
<evidence type="ECO:0000256" key="4">
    <source>
        <dbReference type="ARBA" id="ARBA00022989"/>
    </source>
</evidence>
<sequence>MGETTAPDVHIPMPKAAPPAASSLNAVEPPLQNESGGTGAASAPHLMFIKDVSSPGQVAANLKPKGGNSNFDFELRRKRVADLVREGVAAAKWTLCILLLLLLFMVIVVFVPGLKRIKVLGLPLWIWMVVPALYIVSYRYISLLGECTVKKLSLTMREDKYALVYYLDGLGGSGYNLIVCVVILLAWELYFRSPRHGLRRYRVSEKALDIGTWTAVSLLVGAFLVLVKNALILSWESRAIYSRFAGNIRKVGLQLYFLGLVHDLDVDIFSPDKGIPEKADNINNSDTDEGILEKADNINNSDTDEENSDADEENSEAEGLSTYRKKHMAQCFIEVTKLCSRNYDPIPNKIRKQWQKFKEDGSNYIIEESVRKKLQDHKISVNNMVINGWFKELRDADILENNSNSSSTDAISYSTFEGWMMEAFKNCLSFGYTLTDAKSATDTLNNIMWAFIVIVVILCWLLLTGIASVKVLIAMASPLLAASFIFGDTLKAIFEGIIFTFVLHPFLVGNWCEIDDTQLEVKQINVLKTTFHKIDNKDEVLYPNKVLAEKRIIKLKRDLVDKDLDGRDINLRMHLVGMAMPAKIKDLGDEIQDSEDEYELDQARPNTEIEWLPNSVISVEVDDSKAK</sequence>
<feature type="domain" description="Mechanosensitive ion channel MscS" evidence="10">
    <location>
        <begin position="489"/>
        <end position="553"/>
    </location>
</feature>
<keyword evidence="3 9" id="KW-0812">Transmembrane</keyword>
<evidence type="ECO:0000256" key="3">
    <source>
        <dbReference type="ARBA" id="ARBA00022692"/>
    </source>
</evidence>
<dbReference type="InterPro" id="IPR023408">
    <property type="entry name" value="MscS_beta-dom_sf"/>
</dbReference>
<keyword evidence="7" id="KW-0407">Ion channel</keyword>
<dbReference type="GO" id="GO:0005886">
    <property type="term" value="C:plasma membrane"/>
    <property type="evidence" value="ECO:0007669"/>
    <property type="project" value="TreeGrafter"/>
</dbReference>
<keyword evidence="5" id="KW-0406">Ion transport</keyword>
<feature type="transmembrane region" description="Helical" evidence="9">
    <location>
        <begin position="210"/>
        <end position="233"/>
    </location>
</feature>
<evidence type="ECO:0000313" key="12">
    <source>
        <dbReference type="Proteomes" id="UP001279734"/>
    </source>
</evidence>
<feature type="transmembrane region" description="Helical" evidence="9">
    <location>
        <begin position="493"/>
        <end position="512"/>
    </location>
</feature>
<protein>
    <recommendedName>
        <fullName evidence="10">Mechanosensitive ion channel MscS domain-containing protein</fullName>
    </recommendedName>
</protein>
<organism evidence="11 12">
    <name type="scientific">Nepenthes gracilis</name>
    <name type="common">Slender pitcher plant</name>
    <dbReference type="NCBI Taxonomy" id="150966"/>
    <lineage>
        <taxon>Eukaryota</taxon>
        <taxon>Viridiplantae</taxon>
        <taxon>Streptophyta</taxon>
        <taxon>Embryophyta</taxon>
        <taxon>Tracheophyta</taxon>
        <taxon>Spermatophyta</taxon>
        <taxon>Magnoliopsida</taxon>
        <taxon>eudicotyledons</taxon>
        <taxon>Gunneridae</taxon>
        <taxon>Pentapetalae</taxon>
        <taxon>Caryophyllales</taxon>
        <taxon>Nepenthaceae</taxon>
        <taxon>Nepenthes</taxon>
    </lineage>
</organism>
<evidence type="ECO:0000256" key="6">
    <source>
        <dbReference type="ARBA" id="ARBA00023136"/>
    </source>
</evidence>
<dbReference type="GO" id="GO:0008381">
    <property type="term" value="F:mechanosensitive monoatomic ion channel activity"/>
    <property type="evidence" value="ECO:0007669"/>
    <property type="project" value="TreeGrafter"/>
</dbReference>
<keyword evidence="6 9" id="KW-0472">Membrane</keyword>
<dbReference type="Pfam" id="PF00924">
    <property type="entry name" value="MS_channel_2nd"/>
    <property type="match status" value="1"/>
</dbReference>
<keyword evidence="4 9" id="KW-1133">Transmembrane helix</keyword>
<dbReference type="InterPro" id="IPR010920">
    <property type="entry name" value="LSM_dom_sf"/>
</dbReference>
<dbReference type="PANTHER" id="PTHR31618">
    <property type="entry name" value="MECHANOSENSITIVE ION CHANNEL PROTEIN 5"/>
    <property type="match status" value="1"/>
</dbReference>
<dbReference type="InterPro" id="IPR016688">
    <property type="entry name" value="MscS-like_plants/fungi"/>
</dbReference>
<feature type="compositionally biased region" description="Acidic residues" evidence="8">
    <location>
        <begin position="302"/>
        <end position="316"/>
    </location>
</feature>
<dbReference type="InterPro" id="IPR006685">
    <property type="entry name" value="MscS_channel_2nd"/>
</dbReference>
<evidence type="ECO:0000256" key="2">
    <source>
        <dbReference type="ARBA" id="ARBA00008017"/>
    </source>
</evidence>
<dbReference type="EMBL" id="BSYO01000024">
    <property type="protein sequence ID" value="GMH22024.1"/>
    <property type="molecule type" value="Genomic_DNA"/>
</dbReference>
<evidence type="ECO:0000256" key="1">
    <source>
        <dbReference type="ARBA" id="ARBA00004141"/>
    </source>
</evidence>
<evidence type="ECO:0000259" key="10">
    <source>
        <dbReference type="Pfam" id="PF00924"/>
    </source>
</evidence>
<gene>
    <name evidence="11" type="ORF">Nepgr_023867</name>
</gene>
<dbReference type="Gene3D" id="2.30.30.60">
    <property type="match status" value="1"/>
</dbReference>
<dbReference type="GO" id="GO:0006820">
    <property type="term" value="P:monoatomic anion transport"/>
    <property type="evidence" value="ECO:0007669"/>
    <property type="project" value="TreeGrafter"/>
</dbReference>
<dbReference type="AlphaFoldDB" id="A0AAD3T3U2"/>
<feature type="transmembrane region" description="Helical" evidence="9">
    <location>
        <begin position="93"/>
        <end position="112"/>
    </location>
</feature>
<comment type="subcellular location">
    <subcellularLocation>
        <location evidence="1">Membrane</location>
        <topology evidence="1">Multi-pass membrane protein</topology>
    </subcellularLocation>
</comment>
<keyword evidence="12" id="KW-1185">Reference proteome</keyword>
<dbReference type="Proteomes" id="UP001279734">
    <property type="component" value="Unassembled WGS sequence"/>
</dbReference>
<feature type="compositionally biased region" description="Low complexity" evidence="8">
    <location>
        <begin position="12"/>
        <end position="21"/>
    </location>
</feature>
<evidence type="ECO:0000256" key="7">
    <source>
        <dbReference type="ARBA" id="ARBA00023303"/>
    </source>
</evidence>
<evidence type="ECO:0000256" key="8">
    <source>
        <dbReference type="SAM" id="MobiDB-lite"/>
    </source>
</evidence>
<feature type="transmembrane region" description="Helical" evidence="9">
    <location>
        <begin position="447"/>
        <end position="473"/>
    </location>
</feature>
<dbReference type="PANTHER" id="PTHR31618:SF7">
    <property type="entry name" value="MECHANOSENSITIVE ION CHANNEL PROTEIN"/>
    <property type="match status" value="1"/>
</dbReference>
<feature type="transmembrane region" description="Helical" evidence="9">
    <location>
        <begin position="124"/>
        <end position="141"/>
    </location>
</feature>